<evidence type="ECO:0000313" key="3">
    <source>
        <dbReference type="Proteomes" id="UP000033710"/>
    </source>
</evidence>
<feature type="region of interest" description="Disordered" evidence="1">
    <location>
        <begin position="1"/>
        <end position="36"/>
    </location>
</feature>
<evidence type="ECO:0000313" key="2">
    <source>
        <dbReference type="EMBL" id="KJR80225.1"/>
    </source>
</evidence>
<gene>
    <name evidence="2" type="ORF">SPSK_05759</name>
</gene>
<dbReference type="VEuPathDB" id="FungiDB:SPSK_05759"/>
<reference evidence="2 3" key="1">
    <citation type="journal article" date="2014" name="BMC Genomics">
        <title>Comparative genomics of the major fungal agents of human and animal Sporotrichosis: Sporothrix schenckii and Sporothrix brasiliensis.</title>
        <authorList>
            <person name="Teixeira M.M."/>
            <person name="de Almeida L.G."/>
            <person name="Kubitschek-Barreira P."/>
            <person name="Alves F.L."/>
            <person name="Kioshima E.S."/>
            <person name="Abadio A.K."/>
            <person name="Fernandes L."/>
            <person name="Derengowski L.S."/>
            <person name="Ferreira K.S."/>
            <person name="Souza R.C."/>
            <person name="Ruiz J.C."/>
            <person name="de Andrade N.C."/>
            <person name="Paes H.C."/>
            <person name="Nicola A.M."/>
            <person name="Albuquerque P."/>
            <person name="Gerber A.L."/>
            <person name="Martins V.P."/>
            <person name="Peconick L.D."/>
            <person name="Neto A.V."/>
            <person name="Chaucanez C.B."/>
            <person name="Silva P.A."/>
            <person name="Cunha O.L."/>
            <person name="de Oliveira F.F."/>
            <person name="dos Santos T.C."/>
            <person name="Barros A.L."/>
            <person name="Soares M.A."/>
            <person name="de Oliveira L.M."/>
            <person name="Marini M.M."/>
            <person name="Villalobos-Duno H."/>
            <person name="Cunha M.M."/>
            <person name="de Hoog S."/>
            <person name="da Silveira J.F."/>
            <person name="Henrissat B."/>
            <person name="Nino-Vega G.A."/>
            <person name="Cisalpino P.S."/>
            <person name="Mora-Montes H.M."/>
            <person name="Almeida S.R."/>
            <person name="Stajich J.E."/>
            <person name="Lopes-Bezerra L.M."/>
            <person name="Vasconcelos A.T."/>
            <person name="Felipe M.S."/>
        </authorList>
    </citation>
    <scope>NUCLEOTIDE SEQUENCE [LARGE SCALE GENOMIC DNA]</scope>
    <source>
        <strain evidence="2 3">1099-18</strain>
    </source>
</reference>
<dbReference type="Proteomes" id="UP000033710">
    <property type="component" value="Unassembled WGS sequence"/>
</dbReference>
<protein>
    <submittedName>
        <fullName evidence="2">Uncharacterized protein</fullName>
    </submittedName>
</protein>
<feature type="region of interest" description="Disordered" evidence="1">
    <location>
        <begin position="50"/>
        <end position="78"/>
    </location>
</feature>
<evidence type="ECO:0000256" key="1">
    <source>
        <dbReference type="SAM" id="MobiDB-lite"/>
    </source>
</evidence>
<sequence length="78" mass="8854">MDTTRRNDVAGIHQTNPDESIFSEGDEEKEEFSEGKSVEGFCTFHMFAEDEDEDEDEMSPKCGTQIGRQDAQETRTDS</sequence>
<dbReference type="GeneID" id="27667771"/>
<dbReference type="RefSeq" id="XP_016582901.1">
    <property type="nucleotide sequence ID" value="XM_016732494.1"/>
</dbReference>
<dbReference type="AlphaFoldDB" id="A0A0F2LUN9"/>
<organism evidence="2 3">
    <name type="scientific">Sporothrix schenckii 1099-18</name>
    <dbReference type="NCBI Taxonomy" id="1397361"/>
    <lineage>
        <taxon>Eukaryota</taxon>
        <taxon>Fungi</taxon>
        <taxon>Dikarya</taxon>
        <taxon>Ascomycota</taxon>
        <taxon>Pezizomycotina</taxon>
        <taxon>Sordariomycetes</taxon>
        <taxon>Sordariomycetidae</taxon>
        <taxon>Ophiostomatales</taxon>
        <taxon>Ophiostomataceae</taxon>
        <taxon>Sporothrix</taxon>
    </lineage>
</organism>
<accession>A0A0F2LUN9</accession>
<name>A0A0F2LUN9_SPOSC</name>
<comment type="caution">
    <text evidence="2">The sequence shown here is derived from an EMBL/GenBank/DDBJ whole genome shotgun (WGS) entry which is preliminary data.</text>
</comment>
<dbReference type="KEGG" id="ssck:SPSK_05759"/>
<dbReference type="EMBL" id="AXCR01000012">
    <property type="protein sequence ID" value="KJR80225.1"/>
    <property type="molecule type" value="Genomic_DNA"/>
</dbReference>
<reference evidence="2 3" key="2">
    <citation type="journal article" date="2015" name="Eukaryot. Cell">
        <title>Asexual propagation of a virulent clone complex in a human and feline outbreak of sporotrichosis.</title>
        <authorList>
            <person name="Teixeira Mde M."/>
            <person name="Rodrigues A.M."/>
            <person name="Tsui C.K."/>
            <person name="de Almeida L.G."/>
            <person name="Van Diepeningen A.D."/>
            <person name="van den Ende B.G."/>
            <person name="Fernandes G.F."/>
            <person name="Kano R."/>
            <person name="Hamelin R.C."/>
            <person name="Lopes-Bezerra L.M."/>
            <person name="Vasconcelos A.T."/>
            <person name="de Hoog S."/>
            <person name="de Camargo Z.P."/>
            <person name="Felipe M.S."/>
        </authorList>
    </citation>
    <scope>NUCLEOTIDE SEQUENCE [LARGE SCALE GENOMIC DNA]</scope>
    <source>
        <strain evidence="2 3">1099-18</strain>
    </source>
</reference>
<proteinExistence type="predicted"/>